<dbReference type="InterPro" id="IPR059215">
    <property type="entry name" value="BRCT2_TopBP1-like"/>
</dbReference>
<dbReference type="PANTHER" id="PTHR13561:SF20">
    <property type="entry name" value="DNA TOPOISOMERASE 2-BINDING PROTEIN 1"/>
    <property type="match status" value="1"/>
</dbReference>
<keyword evidence="1" id="KW-0677">Repeat</keyword>
<proteinExistence type="predicted"/>
<dbReference type="PROSITE" id="PS50172">
    <property type="entry name" value="BRCT"/>
    <property type="match status" value="6"/>
</dbReference>
<dbReference type="InterPro" id="IPR036420">
    <property type="entry name" value="BRCT_dom_sf"/>
</dbReference>
<evidence type="ECO:0000313" key="4">
    <source>
        <dbReference type="EMBL" id="KAK7027481.1"/>
    </source>
</evidence>
<protein>
    <recommendedName>
        <fullName evidence="3">BRCT domain-containing protein</fullName>
    </recommendedName>
</protein>
<evidence type="ECO:0000259" key="3">
    <source>
        <dbReference type="PROSITE" id="PS50172"/>
    </source>
</evidence>
<dbReference type="GO" id="GO:0007095">
    <property type="term" value="P:mitotic G2 DNA damage checkpoint signaling"/>
    <property type="evidence" value="ECO:0007669"/>
    <property type="project" value="TreeGrafter"/>
</dbReference>
<feature type="domain" description="BRCT" evidence="3">
    <location>
        <begin position="1185"/>
        <end position="1266"/>
    </location>
</feature>
<dbReference type="InterPro" id="IPR001357">
    <property type="entry name" value="BRCT_dom"/>
</dbReference>
<feature type="compositionally biased region" description="Basic and acidic residues" evidence="2">
    <location>
        <begin position="1115"/>
        <end position="1134"/>
    </location>
</feature>
<reference evidence="4 5" key="1">
    <citation type="submission" date="2023-11" db="EMBL/GenBank/DDBJ databases">
        <title>Halocaridina rubra genome assembly.</title>
        <authorList>
            <person name="Smith C."/>
        </authorList>
    </citation>
    <scope>NUCLEOTIDE SEQUENCE [LARGE SCALE GENOMIC DNA]</scope>
    <source>
        <strain evidence="4">EP-1</strain>
        <tissue evidence="4">Whole</tissue>
    </source>
</reference>
<feature type="region of interest" description="Disordered" evidence="2">
    <location>
        <begin position="798"/>
        <end position="823"/>
    </location>
</feature>
<name>A0AAN8WGM9_HALRR</name>
<dbReference type="FunFam" id="3.40.50.10190:FF:000018">
    <property type="entry name" value="DNA topoisomerase 2-binding protein 1"/>
    <property type="match status" value="1"/>
</dbReference>
<feature type="region of interest" description="Disordered" evidence="2">
    <location>
        <begin position="1016"/>
        <end position="1045"/>
    </location>
</feature>
<dbReference type="Gene3D" id="3.40.50.10190">
    <property type="entry name" value="BRCT domain"/>
    <property type="match status" value="9"/>
</dbReference>
<dbReference type="GO" id="GO:0006270">
    <property type="term" value="P:DNA replication initiation"/>
    <property type="evidence" value="ECO:0007669"/>
    <property type="project" value="TreeGrafter"/>
</dbReference>
<dbReference type="Pfam" id="PF00533">
    <property type="entry name" value="BRCT"/>
    <property type="match status" value="4"/>
</dbReference>
<sequence>MESSMCSQKAALSFVIPDGLTKETCEPSLVCAYQACVENELNPQWRTAEECLGLQPTKQDAFVCEPFEGDAFNYLKSDNFKCIVIGPRCLLSCLHCKLSIPELPSPIHNISMHRMIITLTGFEKEKKEIFRNIITRSSGIYSNNFSDSVTHLVADTVGSPKYMVAVEREVPIMTGEWLTSVWKAVCKDFRRDVSATDEQFLSYKCPVFKKLVICVSQMPRKAKDALKKKIEENGGIYSASLDMHDTSILIVPTPEGEKYKFAKNWRIMCLTPDWINDSVEIGHALDMKGYEVEHTKASTPTDDNLSNVPPDISVVSTIMNETGQGVIHVNETLQQTVLHDSTLLRRNSMLEEHVAAVDDIDLAQAMKAGHFLDGCIIFLSGFGEKHTDILRKVFNAGGATRFSQLTPSVSHIIIGKVIEEHMNTISSWTSKPHVVYPSWIVESIRLKMPAEESQFLYTFNVPSVPKPLRCMARRSSAGDNDVTYVDEDLLHQYVKPAAFVKDRKSVGNDETVNMSCLPDSQDTTPYGIFYGKMFTLSGYNQKITEDYTVVIREHSGEVVSLDYKGYVHYSITNLEGTGPVHAEAAEVVTISYIQDCLNADRGDNIKLLDVQYYHLPLRFNMDLKPLIGCTCTISTYTSFERQFIVNLASCLGAHLQESFSKKRNVEKNIHASTHLICSAPSGTKYNASRKWNIPAVTHHWLLDCLRSGERAKEGLYCPSNTKQIILDGKKIIKDMFYNQLACHHTEKAVASDSIKEMAPFTPVNMKIQALRERDSYISPSSIKTPDIDTIRRMYPTPGVSRANDSVSNMKTPDTPYGITWNPNPSASTRKAYKRILDALPDEPPAKHQARLVDPGTPLEEYYKKFNQKVLEQIKNCETSTPVLVKKSMSRIDGVETLKEKKETEPQEEKGPLHGVVVYTAQKLIDQQRTLYEAVKNLGGDYRMLLDESVTHFIFRGQQNDRTKEFRVARDEGKFIVDPEWVWMCQHEQKKIDEDLFPHTNNPKTTLSLSILTSKMSSMPMRGRTKEKHDSSIDTSGAKDQGDVDNTELNESFAKQLEEIKAILPVSGLERRNSKGNKSISEKLKVTPQRSIHYETQPATVDVPDSQSTSSIAWVDPKEEEARQELKAHSTRDTQDIINDNMQYDECEEDKKNLSAVSEAPSQDETSAAMDDKSRNPDSSPLLHHFMISGSTDDEKEQYGAIVIGLGGSLSCENFFDNNCTHLVTTKPTRNEKTLAAVASGKWVLRPSYLMESAKAGRFLEELPFEWGNINSMNIPKLEANSTEYRIAVCARRWRQLLCKNRERKGAYHGMKAIVHTEKNRFEAFARLIAAGGGEVIVARPPYQDVEDVTHVFVESHKNPAKVDMARFAMLKIPCIEPPYLHTYLVSDPPPDVSDHFIPEYRKILEDMNCAETSLIKRKKK</sequence>
<dbReference type="EMBL" id="JAXCGZ010022677">
    <property type="protein sequence ID" value="KAK7027481.1"/>
    <property type="molecule type" value="Genomic_DNA"/>
</dbReference>
<gene>
    <name evidence="4" type="ORF">SK128_007595</name>
</gene>
<dbReference type="Pfam" id="PF12738">
    <property type="entry name" value="PTCB-BRCT"/>
    <property type="match status" value="2"/>
</dbReference>
<dbReference type="InterPro" id="IPR049936">
    <property type="entry name" value="TopBP1_BRCT_8"/>
</dbReference>
<feature type="domain" description="BRCT" evidence="3">
    <location>
        <begin position="115"/>
        <end position="180"/>
    </location>
</feature>
<evidence type="ECO:0000313" key="5">
    <source>
        <dbReference type="Proteomes" id="UP001381693"/>
    </source>
</evidence>
<dbReference type="SMART" id="SM00292">
    <property type="entry name" value="BRCT"/>
    <property type="match status" value="8"/>
</dbReference>
<dbReference type="SUPFAM" id="SSF52113">
    <property type="entry name" value="BRCT domain"/>
    <property type="match status" value="6"/>
</dbReference>
<dbReference type="CDD" id="cd00027">
    <property type="entry name" value="BRCT"/>
    <property type="match status" value="1"/>
</dbReference>
<accession>A0AAN8WGM9</accession>
<dbReference type="PANTHER" id="PTHR13561">
    <property type="entry name" value="DNA REPLICATION REGULATOR DPB11-RELATED"/>
    <property type="match status" value="1"/>
</dbReference>
<feature type="region of interest" description="Disordered" evidence="2">
    <location>
        <begin position="1088"/>
        <end position="1136"/>
    </location>
</feature>
<feature type="domain" description="BRCT" evidence="3">
    <location>
        <begin position="907"/>
        <end position="998"/>
    </location>
</feature>
<dbReference type="CDD" id="cd17728">
    <property type="entry name" value="BRCT_TopBP1_rpt8"/>
    <property type="match status" value="1"/>
</dbReference>
<dbReference type="CDD" id="cd17718">
    <property type="entry name" value="BRCT_TopBP1_rpt3"/>
    <property type="match status" value="1"/>
</dbReference>
<feature type="region of interest" description="Disordered" evidence="2">
    <location>
        <begin position="1148"/>
        <end position="1185"/>
    </location>
</feature>
<keyword evidence="5" id="KW-1185">Reference proteome</keyword>
<evidence type="ECO:0000256" key="2">
    <source>
        <dbReference type="SAM" id="MobiDB-lite"/>
    </source>
</evidence>
<feature type="domain" description="BRCT" evidence="3">
    <location>
        <begin position="621"/>
        <end position="709"/>
    </location>
</feature>
<feature type="domain" description="BRCT" evidence="3">
    <location>
        <begin position="367"/>
        <end position="457"/>
    </location>
</feature>
<dbReference type="FunFam" id="3.40.50.10190:FF:000010">
    <property type="entry name" value="DNA topoisomerase II binding protein 1"/>
    <property type="match status" value="1"/>
</dbReference>
<dbReference type="CDD" id="cd17738">
    <property type="entry name" value="BRCT_TopBP1_rpt7"/>
    <property type="match status" value="1"/>
</dbReference>
<feature type="compositionally biased region" description="Polar residues" evidence="2">
    <location>
        <begin position="802"/>
        <end position="811"/>
    </location>
</feature>
<dbReference type="CDD" id="cd17731">
    <property type="entry name" value="BRCT_TopBP1_rpt2_like"/>
    <property type="match status" value="1"/>
</dbReference>
<evidence type="ECO:0000256" key="1">
    <source>
        <dbReference type="ARBA" id="ARBA00022737"/>
    </source>
</evidence>
<dbReference type="GO" id="GO:0033314">
    <property type="term" value="P:mitotic DNA replication checkpoint signaling"/>
    <property type="evidence" value="ECO:0007669"/>
    <property type="project" value="TreeGrafter"/>
</dbReference>
<comment type="caution">
    <text evidence="4">The sequence shown here is derived from an EMBL/GenBank/DDBJ whole genome shotgun (WGS) entry which is preliminary data.</text>
</comment>
<dbReference type="Proteomes" id="UP001381693">
    <property type="component" value="Unassembled WGS sequence"/>
</dbReference>
<organism evidence="4 5">
    <name type="scientific">Halocaridina rubra</name>
    <name type="common">Hawaiian red shrimp</name>
    <dbReference type="NCBI Taxonomy" id="373956"/>
    <lineage>
        <taxon>Eukaryota</taxon>
        <taxon>Metazoa</taxon>
        <taxon>Ecdysozoa</taxon>
        <taxon>Arthropoda</taxon>
        <taxon>Crustacea</taxon>
        <taxon>Multicrustacea</taxon>
        <taxon>Malacostraca</taxon>
        <taxon>Eumalacostraca</taxon>
        <taxon>Eucarida</taxon>
        <taxon>Decapoda</taxon>
        <taxon>Pleocyemata</taxon>
        <taxon>Caridea</taxon>
        <taxon>Atyoidea</taxon>
        <taxon>Atyidae</taxon>
        <taxon>Halocaridina</taxon>
    </lineage>
</organism>
<feature type="domain" description="BRCT" evidence="3">
    <location>
        <begin position="203"/>
        <end position="292"/>
    </location>
</feature>
<dbReference type="CDD" id="cd17727">
    <property type="entry name" value="BRCT_TopBP1_rpt6"/>
    <property type="match status" value="1"/>
</dbReference>